<dbReference type="AlphaFoldDB" id="A0A0E9VZ73"/>
<reference evidence="1" key="1">
    <citation type="submission" date="2014-11" db="EMBL/GenBank/DDBJ databases">
        <authorList>
            <person name="Amaro Gonzalez C."/>
        </authorList>
    </citation>
    <scope>NUCLEOTIDE SEQUENCE</scope>
</reference>
<proteinExistence type="predicted"/>
<evidence type="ECO:0000313" key="1">
    <source>
        <dbReference type="EMBL" id="JAH83382.1"/>
    </source>
</evidence>
<accession>A0A0E9VZ73</accession>
<protein>
    <submittedName>
        <fullName evidence="1">Uncharacterized protein</fullName>
    </submittedName>
</protein>
<organism evidence="1">
    <name type="scientific">Anguilla anguilla</name>
    <name type="common">European freshwater eel</name>
    <name type="synonym">Muraena anguilla</name>
    <dbReference type="NCBI Taxonomy" id="7936"/>
    <lineage>
        <taxon>Eukaryota</taxon>
        <taxon>Metazoa</taxon>
        <taxon>Chordata</taxon>
        <taxon>Craniata</taxon>
        <taxon>Vertebrata</taxon>
        <taxon>Euteleostomi</taxon>
        <taxon>Actinopterygii</taxon>
        <taxon>Neopterygii</taxon>
        <taxon>Teleostei</taxon>
        <taxon>Anguilliformes</taxon>
        <taxon>Anguillidae</taxon>
        <taxon>Anguilla</taxon>
    </lineage>
</organism>
<sequence length="40" mass="4679">MCLFRCLNLLDSTLMDFLNAKSEQKSAKVLFGNWRELTKL</sequence>
<reference evidence="1" key="2">
    <citation type="journal article" date="2015" name="Fish Shellfish Immunol.">
        <title>Early steps in the European eel (Anguilla anguilla)-Vibrio vulnificus interaction in the gills: Role of the RtxA13 toxin.</title>
        <authorList>
            <person name="Callol A."/>
            <person name="Pajuelo D."/>
            <person name="Ebbesson L."/>
            <person name="Teles M."/>
            <person name="MacKenzie S."/>
            <person name="Amaro C."/>
        </authorList>
    </citation>
    <scope>NUCLEOTIDE SEQUENCE</scope>
</reference>
<name>A0A0E9VZ73_ANGAN</name>
<dbReference type="EMBL" id="GBXM01025195">
    <property type="protein sequence ID" value="JAH83382.1"/>
    <property type="molecule type" value="Transcribed_RNA"/>
</dbReference>